<dbReference type="Pfam" id="PF00723">
    <property type="entry name" value="Glyco_hydro_15"/>
    <property type="match status" value="1"/>
</dbReference>
<evidence type="ECO:0000259" key="1">
    <source>
        <dbReference type="Pfam" id="PF00723"/>
    </source>
</evidence>
<dbReference type="InterPro" id="IPR045582">
    <property type="entry name" value="Trehalase-like_N"/>
</dbReference>
<dbReference type="Pfam" id="PF19291">
    <property type="entry name" value="TREH_N"/>
    <property type="match status" value="1"/>
</dbReference>
<accession>A0A3M9MQ16</accession>
<dbReference type="EMBL" id="RJJE01000017">
    <property type="protein sequence ID" value="RNI27307.1"/>
    <property type="molecule type" value="Genomic_DNA"/>
</dbReference>
<evidence type="ECO:0000313" key="4">
    <source>
        <dbReference type="Proteomes" id="UP000271010"/>
    </source>
</evidence>
<proteinExistence type="predicted"/>
<evidence type="ECO:0000313" key="3">
    <source>
        <dbReference type="EMBL" id="RNI27307.1"/>
    </source>
</evidence>
<dbReference type="Proteomes" id="UP000271010">
    <property type="component" value="Unassembled WGS sequence"/>
</dbReference>
<dbReference type="Gene3D" id="1.50.10.10">
    <property type="match status" value="1"/>
</dbReference>
<dbReference type="OrthoDB" id="3902805at2"/>
<dbReference type="PANTHER" id="PTHR31616:SF0">
    <property type="entry name" value="GLUCAN 1,4-ALPHA-GLUCOSIDASE"/>
    <property type="match status" value="1"/>
</dbReference>
<keyword evidence="3" id="KW-0378">Hydrolase</keyword>
<dbReference type="InterPro" id="IPR008928">
    <property type="entry name" value="6-hairpin_glycosidase_sf"/>
</dbReference>
<feature type="domain" description="Trehalase-like N-terminal" evidence="2">
    <location>
        <begin position="5"/>
        <end position="139"/>
    </location>
</feature>
<protein>
    <submittedName>
        <fullName evidence="3">Glycoside hydrolase family 15 protein</fullName>
    </submittedName>
</protein>
<gene>
    <name evidence="3" type="ORF">EFA69_14260</name>
</gene>
<dbReference type="RefSeq" id="WP_123133776.1">
    <property type="nucleotide sequence ID" value="NZ_RJJE01000017.1"/>
</dbReference>
<reference evidence="3 4" key="1">
    <citation type="submission" date="2018-11" db="EMBL/GenBank/DDBJ databases">
        <title>Rufibacter latericius sp. nov., isolated from water in Baiyang Lake.</title>
        <authorList>
            <person name="Yang Y."/>
        </authorList>
    </citation>
    <scope>NUCLEOTIDE SEQUENCE [LARGE SCALE GENOMIC DNA]</scope>
    <source>
        <strain evidence="3 4">MCC P1</strain>
    </source>
</reference>
<dbReference type="InterPro" id="IPR012341">
    <property type="entry name" value="6hp_glycosidase-like_sf"/>
</dbReference>
<organism evidence="3 4">
    <name type="scientific">Rufibacter immobilis</name>
    <dbReference type="NCBI Taxonomy" id="1348778"/>
    <lineage>
        <taxon>Bacteria</taxon>
        <taxon>Pseudomonadati</taxon>
        <taxon>Bacteroidota</taxon>
        <taxon>Cytophagia</taxon>
        <taxon>Cytophagales</taxon>
        <taxon>Hymenobacteraceae</taxon>
        <taxon>Rufibacter</taxon>
    </lineage>
</organism>
<sequence length="613" mass="70777">MQHYLPIEKYGLIGNLHTVALVSKYGSLDYLPFPRYDAPTIFASLLDHKKGGHWSIVPTSKDYRTRQQYIPDTAILHTRFFTQEGMAELTDFMPLKGEEENGTVVRMLKIIKGHMTFKMEFQPRFNYARASHTISKKDAHTYQLQSDGPDKTVLTFTTDQPCRISKGNLHGTWTLHKNDTVCFVLEGGTSAPTKPQETLQQYYERTLGRTYRFWHKWVAGTTYHGYWREMVMRSAITLKLLTSCTYGSTVAAATFSLPEDIGGPRNWDYRFTWIRDAAFTVYAFIRLGFMEEARRFCLWVIERCREMPKASDLQLMYAVDGSTDLHETILDHLEGYKKTGPVRIGNKAAQQFQLDIYGELIDTIYLYNKYGGPITYAFWKDLTCLIDFVADNWQRPDHGIWEVRSEQKEFTYSRIMAWVALDRGIRIAQHRSFPAPLEKWLKVRDTIYEEVYEKHWSEEKQAFVQYKGANTLDAAVLLMPLVRMISPVDPKWLSTLKAIEDELMAGSMVYRYNLKDGATDGITGDEGTFSMCSFWYAENLSKAGQHDKARLHFETMLVYANHLGLYSEQIGQQGEQLGNFPQAFTHLALISAAYQLNRQINGDNKGSFHDFFV</sequence>
<dbReference type="GO" id="GO:0004553">
    <property type="term" value="F:hydrolase activity, hydrolyzing O-glycosyl compounds"/>
    <property type="evidence" value="ECO:0007669"/>
    <property type="project" value="UniProtKB-ARBA"/>
</dbReference>
<dbReference type="AlphaFoldDB" id="A0A3M9MQ16"/>
<comment type="caution">
    <text evidence="3">The sequence shown here is derived from an EMBL/GenBank/DDBJ whole genome shotgun (WGS) entry which is preliminary data.</text>
</comment>
<dbReference type="PANTHER" id="PTHR31616">
    <property type="entry name" value="TREHALASE"/>
    <property type="match status" value="1"/>
</dbReference>
<keyword evidence="4" id="KW-1185">Reference proteome</keyword>
<evidence type="ECO:0000259" key="2">
    <source>
        <dbReference type="Pfam" id="PF19291"/>
    </source>
</evidence>
<dbReference type="SUPFAM" id="SSF48208">
    <property type="entry name" value="Six-hairpin glycosidases"/>
    <property type="match status" value="1"/>
</dbReference>
<dbReference type="GO" id="GO:0005975">
    <property type="term" value="P:carbohydrate metabolic process"/>
    <property type="evidence" value="ECO:0007669"/>
    <property type="project" value="InterPro"/>
</dbReference>
<feature type="domain" description="GH15-like" evidence="1">
    <location>
        <begin position="228"/>
        <end position="594"/>
    </location>
</feature>
<name>A0A3M9MQ16_9BACT</name>
<dbReference type="InterPro" id="IPR011613">
    <property type="entry name" value="GH15-like"/>
</dbReference>